<dbReference type="Pfam" id="PF01797">
    <property type="entry name" value="Y1_Tnp"/>
    <property type="match status" value="1"/>
</dbReference>
<dbReference type="SUPFAM" id="SSF143422">
    <property type="entry name" value="Transposase IS200-like"/>
    <property type="match status" value="1"/>
</dbReference>
<proteinExistence type="predicted"/>
<dbReference type="PANTHER" id="PTHR34322:SF2">
    <property type="entry name" value="TRANSPOSASE IS200-LIKE DOMAIN-CONTAINING PROTEIN"/>
    <property type="match status" value="1"/>
</dbReference>
<dbReference type="InterPro" id="IPR002686">
    <property type="entry name" value="Transposase_17"/>
</dbReference>
<dbReference type="Gene3D" id="3.30.70.1290">
    <property type="entry name" value="Transposase IS200-like"/>
    <property type="match status" value="1"/>
</dbReference>
<dbReference type="RefSeq" id="WP_323741821.1">
    <property type="nucleotide sequence ID" value="NZ_WJNH01000001.1"/>
</dbReference>
<dbReference type="InterPro" id="IPR036515">
    <property type="entry name" value="Transposase_17_sf"/>
</dbReference>
<accession>A0A6G1X2D7</accession>
<feature type="domain" description="Transposase IS200-like" evidence="1">
    <location>
        <begin position="9"/>
        <end position="123"/>
    </location>
</feature>
<reference evidence="2 3" key="1">
    <citation type="submission" date="2019-11" db="EMBL/GenBank/DDBJ databases">
        <authorList>
            <person name="Li J."/>
        </authorList>
    </citation>
    <scope>NUCLEOTIDE SEQUENCE [LARGE SCALE GENOMIC DNA]</scope>
    <source>
        <strain evidence="2 3">J4</strain>
    </source>
</reference>
<comment type="caution">
    <text evidence="2">The sequence shown here is derived from an EMBL/GenBank/DDBJ whole genome shotgun (WGS) entry which is preliminary data.</text>
</comment>
<evidence type="ECO:0000313" key="3">
    <source>
        <dbReference type="Proteomes" id="UP000480185"/>
    </source>
</evidence>
<protein>
    <submittedName>
        <fullName evidence="2">Transposase</fullName>
    </submittedName>
</protein>
<evidence type="ECO:0000313" key="2">
    <source>
        <dbReference type="EMBL" id="MRG84988.1"/>
    </source>
</evidence>
<dbReference type="SMART" id="SM01321">
    <property type="entry name" value="Y1_Tnp"/>
    <property type="match status" value="1"/>
</dbReference>
<name>A0A6G1X2D7_9BACI</name>
<dbReference type="GO" id="GO:0003677">
    <property type="term" value="F:DNA binding"/>
    <property type="evidence" value="ECO:0007669"/>
    <property type="project" value="InterPro"/>
</dbReference>
<dbReference type="AlphaFoldDB" id="A0A6G1X2D7"/>
<evidence type="ECO:0000259" key="1">
    <source>
        <dbReference type="SMART" id="SM01321"/>
    </source>
</evidence>
<sequence length="253" mass="30271">MPRSARKRSRSGIYHIILRGVNQQTIFEDYQDKRRFLETLSRFKEISKYQIFSYCLMNNHVHLLIKEVEEEISLAMKRISSSYVFWYNEKYERSGHLFQERFKSESVESRDYFFTVLRYIHQNPLKAGLVKDVFSSRWTSVNEYIDHTNIIDIDFALNHISPDRKKAIEMYIEYMKQTNEDQCLEDRVRERRSDIEVREYLLQLGVFNTSSLQKMDKESRNAILTRLKTLNGVSIRQLARITGVSKSVIQRVQ</sequence>
<dbReference type="GO" id="GO:0006313">
    <property type="term" value="P:DNA transposition"/>
    <property type="evidence" value="ECO:0007669"/>
    <property type="project" value="InterPro"/>
</dbReference>
<keyword evidence="3" id="KW-1185">Reference proteome</keyword>
<dbReference type="Proteomes" id="UP000480185">
    <property type="component" value="Unassembled WGS sequence"/>
</dbReference>
<organism evidence="2 3">
    <name type="scientific">Salinibacillus xinjiangensis</name>
    <dbReference type="NCBI Taxonomy" id="1229268"/>
    <lineage>
        <taxon>Bacteria</taxon>
        <taxon>Bacillati</taxon>
        <taxon>Bacillota</taxon>
        <taxon>Bacilli</taxon>
        <taxon>Bacillales</taxon>
        <taxon>Bacillaceae</taxon>
        <taxon>Salinibacillus</taxon>
    </lineage>
</organism>
<dbReference type="EMBL" id="WJNH01000001">
    <property type="protein sequence ID" value="MRG84988.1"/>
    <property type="molecule type" value="Genomic_DNA"/>
</dbReference>
<gene>
    <name evidence="2" type="ORF">GH754_01445</name>
</gene>
<dbReference type="GO" id="GO:0004803">
    <property type="term" value="F:transposase activity"/>
    <property type="evidence" value="ECO:0007669"/>
    <property type="project" value="InterPro"/>
</dbReference>
<dbReference type="PANTHER" id="PTHR34322">
    <property type="entry name" value="TRANSPOSASE, Y1_TNP DOMAIN-CONTAINING"/>
    <property type="match status" value="1"/>
</dbReference>